<keyword evidence="3 10" id="KW-0378">Hydrolase</keyword>
<proteinExistence type="inferred from homology"/>
<evidence type="ECO:0000313" key="13">
    <source>
        <dbReference type="Proteomes" id="UP000184418"/>
    </source>
</evidence>
<dbReference type="PANTHER" id="PTHR11070">
    <property type="entry name" value="UVRD / RECB / PCRA DNA HELICASE FAMILY MEMBER"/>
    <property type="match status" value="1"/>
</dbReference>
<evidence type="ECO:0000256" key="5">
    <source>
        <dbReference type="ARBA" id="ARBA00022840"/>
    </source>
</evidence>
<dbReference type="Gene3D" id="3.40.50.300">
    <property type="entry name" value="P-loop containing nucleotide triphosphate hydrolases"/>
    <property type="match status" value="2"/>
</dbReference>
<dbReference type="InterPro" id="IPR014016">
    <property type="entry name" value="UvrD-like_ATP-bd"/>
</dbReference>
<dbReference type="InterPro" id="IPR014017">
    <property type="entry name" value="DNA_helicase_UvrD-like_C"/>
</dbReference>
<dbReference type="InterPro" id="IPR013986">
    <property type="entry name" value="DExx_box_DNA_helicase_dom_sf"/>
</dbReference>
<dbReference type="Pfam" id="PF13361">
    <property type="entry name" value="UvrD_C"/>
    <property type="match status" value="1"/>
</dbReference>
<dbReference type="STRING" id="1121955.SAMN02745146_1858"/>
<dbReference type="GO" id="GO:0000725">
    <property type="term" value="P:recombinational repair"/>
    <property type="evidence" value="ECO:0007669"/>
    <property type="project" value="TreeGrafter"/>
</dbReference>
<protein>
    <recommendedName>
        <fullName evidence="8">DNA 3'-5' helicase</fullName>
        <ecNumber evidence="8">5.6.2.4</ecNumber>
    </recommendedName>
</protein>
<evidence type="ECO:0000256" key="8">
    <source>
        <dbReference type="ARBA" id="ARBA00034808"/>
    </source>
</evidence>
<accession>A0A1M6EXU9</accession>
<keyword evidence="2 10" id="KW-0547">Nucleotide-binding</keyword>
<dbReference type="PANTHER" id="PTHR11070:SF3">
    <property type="entry name" value="DNA 3'-5' HELICASE"/>
    <property type="match status" value="1"/>
</dbReference>
<evidence type="ECO:0000259" key="11">
    <source>
        <dbReference type="PROSITE" id="PS51198"/>
    </source>
</evidence>
<comment type="catalytic activity">
    <reaction evidence="9">
        <text>ATP + H2O = ADP + phosphate + H(+)</text>
        <dbReference type="Rhea" id="RHEA:13065"/>
        <dbReference type="ChEBI" id="CHEBI:15377"/>
        <dbReference type="ChEBI" id="CHEBI:15378"/>
        <dbReference type="ChEBI" id="CHEBI:30616"/>
        <dbReference type="ChEBI" id="CHEBI:43474"/>
        <dbReference type="ChEBI" id="CHEBI:456216"/>
        <dbReference type="EC" id="5.6.2.4"/>
    </reaction>
</comment>
<name>A0A1M6EXU9_9BACT</name>
<keyword evidence="4 10" id="KW-0347">Helicase</keyword>
<comment type="similarity">
    <text evidence="1">Belongs to the helicase family. UvrD subfamily.</text>
</comment>
<dbReference type="Gene3D" id="1.10.10.160">
    <property type="match status" value="1"/>
</dbReference>
<evidence type="ECO:0000256" key="1">
    <source>
        <dbReference type="ARBA" id="ARBA00009922"/>
    </source>
</evidence>
<dbReference type="AlphaFoldDB" id="A0A1M6EXU9"/>
<comment type="catalytic activity">
    <reaction evidence="7">
        <text>Couples ATP hydrolysis with the unwinding of duplex DNA by translocating in the 3'-5' direction.</text>
        <dbReference type="EC" id="5.6.2.4"/>
    </reaction>
</comment>
<evidence type="ECO:0000256" key="3">
    <source>
        <dbReference type="ARBA" id="ARBA00022801"/>
    </source>
</evidence>
<feature type="binding site" evidence="10">
    <location>
        <begin position="21"/>
        <end position="28"/>
    </location>
    <ligand>
        <name>ATP</name>
        <dbReference type="ChEBI" id="CHEBI:30616"/>
    </ligand>
</feature>
<sequence length="562" mass="63198">MSVVINSDSVLDIEQHFKVAAGPGAGKTHWLVNHIRNTLHKSGRLGKTRKIACITYTNTAVEAITRRLGPSAIQVEVSTIHAFLYKHVVKPYIMFIDPAYGLDVSSVDGHDDKIASGYQFLADWKNATKQTALRDDAAILEAFKSARWRFDASGILVVEPDYPRTSSGYSIKKPSYRVYKSMAWQKGIMHHDDVLFFSYDLIKNNSSIVDILRAKFPYFFIDEFQDTNPIQVAILKLIGESDTIVGIIGDKAQSIYAFQGAKYDTFDSFNLVNMESYTIEDNRRSTDEIVGILNLTRSDISQSSIRGASGIAPNVVVAGDFMSGLIKCQVACGDEELHTLSYANKVANSLKRSLSPDSFDSKALDELLKKDAPSSANKYRSRIIYNFIVAIELIREQKFADAFKALSKIYKKGDADGKKKSLNDLLVLLGRYESFKNDSLYNFYLIIKDELFYDVSVLRMGGVKTYYESKVYSDMASCVIATEENGLCKTIHKAKGDEFDNVVVIFEKETELSFFLENNMEREEHRIKYVAISRAKNRLFIITPNLGEKNKQGLMSLGFAII</sequence>
<dbReference type="GO" id="GO:0005829">
    <property type="term" value="C:cytosol"/>
    <property type="evidence" value="ECO:0007669"/>
    <property type="project" value="TreeGrafter"/>
</dbReference>
<evidence type="ECO:0000256" key="6">
    <source>
        <dbReference type="ARBA" id="ARBA00023235"/>
    </source>
</evidence>
<evidence type="ECO:0000313" key="12">
    <source>
        <dbReference type="EMBL" id="SHI90255.1"/>
    </source>
</evidence>
<organism evidence="12 13">
    <name type="scientific">Hymenobacter daecheongensis DSM 21074</name>
    <dbReference type="NCBI Taxonomy" id="1121955"/>
    <lineage>
        <taxon>Bacteria</taxon>
        <taxon>Pseudomonadati</taxon>
        <taxon>Bacteroidota</taxon>
        <taxon>Cytophagia</taxon>
        <taxon>Cytophagales</taxon>
        <taxon>Hymenobacteraceae</taxon>
        <taxon>Hymenobacter</taxon>
    </lineage>
</organism>
<dbReference type="InterPro" id="IPR027417">
    <property type="entry name" value="P-loop_NTPase"/>
</dbReference>
<evidence type="ECO:0000256" key="9">
    <source>
        <dbReference type="ARBA" id="ARBA00048988"/>
    </source>
</evidence>
<evidence type="ECO:0000256" key="7">
    <source>
        <dbReference type="ARBA" id="ARBA00034617"/>
    </source>
</evidence>
<dbReference type="EMBL" id="FQYN01000003">
    <property type="protein sequence ID" value="SHI90255.1"/>
    <property type="molecule type" value="Genomic_DNA"/>
</dbReference>
<dbReference type="SUPFAM" id="SSF52540">
    <property type="entry name" value="P-loop containing nucleoside triphosphate hydrolases"/>
    <property type="match status" value="1"/>
</dbReference>
<keyword evidence="5 10" id="KW-0067">ATP-binding</keyword>
<dbReference type="OrthoDB" id="9810135at2"/>
<dbReference type="PROSITE" id="PS51198">
    <property type="entry name" value="UVRD_HELICASE_ATP_BIND"/>
    <property type="match status" value="1"/>
</dbReference>
<evidence type="ECO:0000256" key="2">
    <source>
        <dbReference type="ARBA" id="ARBA00022741"/>
    </source>
</evidence>
<reference evidence="12 13" key="1">
    <citation type="submission" date="2016-11" db="EMBL/GenBank/DDBJ databases">
        <authorList>
            <person name="Jaros S."/>
            <person name="Januszkiewicz K."/>
            <person name="Wedrychowicz H."/>
        </authorList>
    </citation>
    <scope>NUCLEOTIDE SEQUENCE [LARGE SCALE GENOMIC DNA]</scope>
    <source>
        <strain evidence="12 13">DSM 21074</strain>
    </source>
</reference>
<dbReference type="RefSeq" id="WP_073108092.1">
    <property type="nucleotide sequence ID" value="NZ_FQYN01000003.1"/>
</dbReference>
<evidence type="ECO:0000256" key="10">
    <source>
        <dbReference type="PROSITE-ProRule" id="PRU00560"/>
    </source>
</evidence>
<dbReference type="Pfam" id="PF00580">
    <property type="entry name" value="UvrD-helicase"/>
    <property type="match status" value="1"/>
</dbReference>
<dbReference type="Proteomes" id="UP000184418">
    <property type="component" value="Unassembled WGS sequence"/>
</dbReference>
<dbReference type="GO" id="GO:0016887">
    <property type="term" value="F:ATP hydrolysis activity"/>
    <property type="evidence" value="ECO:0007669"/>
    <property type="project" value="RHEA"/>
</dbReference>
<evidence type="ECO:0000256" key="4">
    <source>
        <dbReference type="ARBA" id="ARBA00022806"/>
    </source>
</evidence>
<keyword evidence="13" id="KW-1185">Reference proteome</keyword>
<dbReference type="GO" id="GO:0005524">
    <property type="term" value="F:ATP binding"/>
    <property type="evidence" value="ECO:0007669"/>
    <property type="project" value="UniProtKB-UniRule"/>
</dbReference>
<keyword evidence="6" id="KW-0413">Isomerase</keyword>
<gene>
    <name evidence="12" type="ORF">SAMN02745146_1858</name>
</gene>
<dbReference type="GO" id="GO:0043138">
    <property type="term" value="F:3'-5' DNA helicase activity"/>
    <property type="evidence" value="ECO:0007669"/>
    <property type="project" value="UniProtKB-EC"/>
</dbReference>
<dbReference type="GO" id="GO:0003677">
    <property type="term" value="F:DNA binding"/>
    <property type="evidence" value="ECO:0007669"/>
    <property type="project" value="InterPro"/>
</dbReference>
<dbReference type="EC" id="5.6.2.4" evidence="8"/>
<dbReference type="InterPro" id="IPR000212">
    <property type="entry name" value="DNA_helicase_UvrD/REP"/>
</dbReference>
<feature type="domain" description="UvrD-like helicase ATP-binding" evidence="11">
    <location>
        <begin position="1"/>
        <end position="286"/>
    </location>
</feature>